<dbReference type="CDD" id="cd13897">
    <property type="entry name" value="CuRO_3_LCC_plant"/>
    <property type="match status" value="1"/>
</dbReference>
<dbReference type="PANTHER" id="PTHR11709:SF520">
    <property type="entry name" value="LACCASE"/>
    <property type="match status" value="1"/>
</dbReference>
<dbReference type="PANTHER" id="PTHR11709">
    <property type="entry name" value="MULTI-COPPER OXIDASE"/>
    <property type="match status" value="1"/>
</dbReference>
<dbReference type="OMA" id="CIAHRYT"/>
<keyword evidence="11" id="KW-0325">Glycoprotein</keyword>
<comment type="caution">
    <text evidence="17">The sequence shown here is derived from an EMBL/GenBank/DDBJ whole genome shotgun (WGS) entry which is preliminary data.</text>
</comment>
<evidence type="ECO:0000259" key="15">
    <source>
        <dbReference type="Pfam" id="PF07731"/>
    </source>
</evidence>
<dbReference type="Gramene" id="PSS00018">
    <property type="protein sequence ID" value="PSS00018"/>
    <property type="gene ID" value="CEY00_Acc23985"/>
</dbReference>
<dbReference type="InterPro" id="IPR045087">
    <property type="entry name" value="Cu-oxidase_fam"/>
</dbReference>
<evidence type="ECO:0000256" key="3">
    <source>
        <dbReference type="ARBA" id="ARBA00010609"/>
    </source>
</evidence>
<dbReference type="Gene3D" id="2.60.40.420">
    <property type="entry name" value="Cupredoxins - blue copper proteins"/>
    <property type="match status" value="3"/>
</dbReference>
<dbReference type="GO" id="GO:0048046">
    <property type="term" value="C:apoplast"/>
    <property type="evidence" value="ECO:0007669"/>
    <property type="project" value="UniProtKB-SubCell"/>
</dbReference>
<keyword evidence="9 13" id="KW-0560">Oxidoreductase</keyword>
<evidence type="ECO:0000256" key="6">
    <source>
        <dbReference type="ARBA" id="ARBA00022525"/>
    </source>
</evidence>
<feature type="chain" id="PRO_5015213275" description="Laccase" evidence="13">
    <location>
        <begin position="27"/>
        <end position="570"/>
    </location>
</feature>
<reference evidence="17 18" key="1">
    <citation type="submission" date="2017-07" db="EMBL/GenBank/DDBJ databases">
        <title>An improved, manually edited Actinidia chinensis var. chinensis (kiwifruit) genome highlights the challenges associated with draft genomes and gene prediction in plants.</title>
        <authorList>
            <person name="Pilkington S."/>
            <person name="Crowhurst R."/>
            <person name="Hilario E."/>
            <person name="Nardozza S."/>
            <person name="Fraser L."/>
            <person name="Peng Y."/>
            <person name="Gunaseelan K."/>
            <person name="Simpson R."/>
            <person name="Tahir J."/>
            <person name="Deroles S."/>
            <person name="Templeton K."/>
            <person name="Luo Z."/>
            <person name="Davy M."/>
            <person name="Cheng C."/>
            <person name="Mcneilage M."/>
            <person name="Scaglione D."/>
            <person name="Liu Y."/>
            <person name="Zhang Q."/>
            <person name="Datson P."/>
            <person name="De Silva N."/>
            <person name="Gardiner S."/>
            <person name="Bassett H."/>
            <person name="Chagne D."/>
            <person name="Mccallum J."/>
            <person name="Dzierzon H."/>
            <person name="Deng C."/>
            <person name="Wang Y.-Y."/>
            <person name="Barron N."/>
            <person name="Manako K."/>
            <person name="Bowen J."/>
            <person name="Foster T."/>
            <person name="Erridge Z."/>
            <person name="Tiffin H."/>
            <person name="Waite C."/>
            <person name="Davies K."/>
            <person name="Grierson E."/>
            <person name="Laing W."/>
            <person name="Kirk R."/>
            <person name="Chen X."/>
            <person name="Wood M."/>
            <person name="Montefiori M."/>
            <person name="Brummell D."/>
            <person name="Schwinn K."/>
            <person name="Catanach A."/>
            <person name="Fullerton C."/>
            <person name="Li D."/>
            <person name="Meiyalaghan S."/>
            <person name="Nieuwenhuizen N."/>
            <person name="Read N."/>
            <person name="Prakash R."/>
            <person name="Hunter D."/>
            <person name="Zhang H."/>
            <person name="Mckenzie M."/>
            <person name="Knabel M."/>
            <person name="Harris A."/>
            <person name="Allan A."/>
            <person name="Chen A."/>
            <person name="Janssen B."/>
            <person name="Plunkett B."/>
            <person name="Dwamena C."/>
            <person name="Voogd C."/>
            <person name="Leif D."/>
            <person name="Lafferty D."/>
            <person name="Souleyre E."/>
            <person name="Varkonyi-Gasic E."/>
            <person name="Gambi F."/>
            <person name="Hanley J."/>
            <person name="Yao J.-L."/>
            <person name="Cheung J."/>
            <person name="David K."/>
            <person name="Warren B."/>
            <person name="Marsh K."/>
            <person name="Snowden K."/>
            <person name="Lin-Wang K."/>
            <person name="Brian L."/>
            <person name="Martinez-Sanchez M."/>
            <person name="Wang M."/>
            <person name="Ileperuma N."/>
            <person name="Macnee N."/>
            <person name="Campin R."/>
            <person name="Mcatee P."/>
            <person name="Drummond R."/>
            <person name="Espley R."/>
            <person name="Ireland H."/>
            <person name="Wu R."/>
            <person name="Atkinson R."/>
            <person name="Karunairetnam S."/>
            <person name="Bulley S."/>
            <person name="Chunkath S."/>
            <person name="Hanley Z."/>
            <person name="Storey R."/>
            <person name="Thrimawithana A."/>
            <person name="Thomson S."/>
            <person name="David C."/>
            <person name="Testolin R."/>
        </authorList>
    </citation>
    <scope>NUCLEOTIDE SEQUENCE [LARGE SCALE GENOMIC DNA]</scope>
    <source>
        <strain evidence="18">cv. Red5</strain>
        <tissue evidence="17">Young leaf</tissue>
    </source>
</reference>
<dbReference type="AlphaFoldDB" id="A0A2R6Q0T5"/>
<evidence type="ECO:0000256" key="10">
    <source>
        <dbReference type="ARBA" id="ARBA00023008"/>
    </source>
</evidence>
<evidence type="ECO:0000259" key="14">
    <source>
        <dbReference type="Pfam" id="PF00394"/>
    </source>
</evidence>
<keyword evidence="5 13" id="KW-0052">Apoplast</keyword>
<dbReference type="OrthoDB" id="2121828at2759"/>
<evidence type="ECO:0000256" key="2">
    <source>
        <dbReference type="ARBA" id="ARBA00004271"/>
    </source>
</evidence>
<organism evidence="17 18">
    <name type="scientific">Actinidia chinensis var. chinensis</name>
    <name type="common">Chinese soft-hair kiwi</name>
    <dbReference type="NCBI Taxonomy" id="1590841"/>
    <lineage>
        <taxon>Eukaryota</taxon>
        <taxon>Viridiplantae</taxon>
        <taxon>Streptophyta</taxon>
        <taxon>Embryophyta</taxon>
        <taxon>Tracheophyta</taxon>
        <taxon>Spermatophyta</taxon>
        <taxon>Magnoliopsida</taxon>
        <taxon>eudicotyledons</taxon>
        <taxon>Gunneridae</taxon>
        <taxon>Pentapetalae</taxon>
        <taxon>asterids</taxon>
        <taxon>Ericales</taxon>
        <taxon>Actinidiaceae</taxon>
        <taxon>Actinidia</taxon>
    </lineage>
</organism>
<reference evidence="18" key="2">
    <citation type="journal article" date="2018" name="BMC Genomics">
        <title>A manually annotated Actinidia chinensis var. chinensis (kiwifruit) genome highlights the challenges associated with draft genomes and gene prediction in plants.</title>
        <authorList>
            <person name="Pilkington S.M."/>
            <person name="Crowhurst R."/>
            <person name="Hilario E."/>
            <person name="Nardozza S."/>
            <person name="Fraser L."/>
            <person name="Peng Y."/>
            <person name="Gunaseelan K."/>
            <person name="Simpson R."/>
            <person name="Tahir J."/>
            <person name="Deroles S.C."/>
            <person name="Templeton K."/>
            <person name="Luo Z."/>
            <person name="Davy M."/>
            <person name="Cheng C."/>
            <person name="McNeilage M."/>
            <person name="Scaglione D."/>
            <person name="Liu Y."/>
            <person name="Zhang Q."/>
            <person name="Datson P."/>
            <person name="De Silva N."/>
            <person name="Gardiner S.E."/>
            <person name="Bassett H."/>
            <person name="Chagne D."/>
            <person name="McCallum J."/>
            <person name="Dzierzon H."/>
            <person name="Deng C."/>
            <person name="Wang Y.Y."/>
            <person name="Barron L."/>
            <person name="Manako K."/>
            <person name="Bowen J."/>
            <person name="Foster T.M."/>
            <person name="Erridge Z.A."/>
            <person name="Tiffin H."/>
            <person name="Waite C.N."/>
            <person name="Davies K.M."/>
            <person name="Grierson E.P."/>
            <person name="Laing W.A."/>
            <person name="Kirk R."/>
            <person name="Chen X."/>
            <person name="Wood M."/>
            <person name="Montefiori M."/>
            <person name="Brummell D.A."/>
            <person name="Schwinn K.E."/>
            <person name="Catanach A."/>
            <person name="Fullerton C."/>
            <person name="Li D."/>
            <person name="Meiyalaghan S."/>
            <person name="Nieuwenhuizen N."/>
            <person name="Read N."/>
            <person name="Prakash R."/>
            <person name="Hunter D."/>
            <person name="Zhang H."/>
            <person name="McKenzie M."/>
            <person name="Knabel M."/>
            <person name="Harris A."/>
            <person name="Allan A.C."/>
            <person name="Gleave A."/>
            <person name="Chen A."/>
            <person name="Janssen B.J."/>
            <person name="Plunkett B."/>
            <person name="Ampomah-Dwamena C."/>
            <person name="Voogd C."/>
            <person name="Leif D."/>
            <person name="Lafferty D."/>
            <person name="Souleyre E.J.F."/>
            <person name="Varkonyi-Gasic E."/>
            <person name="Gambi F."/>
            <person name="Hanley J."/>
            <person name="Yao J.L."/>
            <person name="Cheung J."/>
            <person name="David K.M."/>
            <person name="Warren B."/>
            <person name="Marsh K."/>
            <person name="Snowden K.C."/>
            <person name="Lin-Wang K."/>
            <person name="Brian L."/>
            <person name="Martinez-Sanchez M."/>
            <person name="Wang M."/>
            <person name="Ileperuma N."/>
            <person name="Macnee N."/>
            <person name="Campin R."/>
            <person name="McAtee P."/>
            <person name="Drummond R.S.M."/>
            <person name="Espley R.V."/>
            <person name="Ireland H.S."/>
            <person name="Wu R."/>
            <person name="Atkinson R.G."/>
            <person name="Karunairetnam S."/>
            <person name="Bulley S."/>
            <person name="Chunkath S."/>
            <person name="Hanley Z."/>
            <person name="Storey R."/>
            <person name="Thrimawithana A.H."/>
            <person name="Thomson S."/>
            <person name="David C."/>
            <person name="Testolin R."/>
            <person name="Huang H."/>
            <person name="Hellens R.P."/>
            <person name="Schaffer R.J."/>
        </authorList>
    </citation>
    <scope>NUCLEOTIDE SEQUENCE [LARGE SCALE GENOMIC DNA]</scope>
    <source>
        <strain evidence="18">cv. Red5</strain>
    </source>
</reference>
<evidence type="ECO:0000313" key="17">
    <source>
        <dbReference type="EMBL" id="PSS00018.1"/>
    </source>
</evidence>
<keyword evidence="18" id="KW-1185">Reference proteome</keyword>
<evidence type="ECO:0000256" key="5">
    <source>
        <dbReference type="ARBA" id="ARBA00022523"/>
    </source>
</evidence>
<keyword evidence="8 13" id="KW-0677">Repeat</keyword>
<dbReference type="SUPFAM" id="SSF49503">
    <property type="entry name" value="Cupredoxins"/>
    <property type="match status" value="3"/>
</dbReference>
<name>A0A2R6Q0T5_ACTCC</name>
<dbReference type="InterPro" id="IPR017761">
    <property type="entry name" value="Laccase"/>
</dbReference>
<dbReference type="Pfam" id="PF00394">
    <property type="entry name" value="Cu-oxidase"/>
    <property type="match status" value="1"/>
</dbReference>
<keyword evidence="6 13" id="KW-0964">Secreted</keyword>
<dbReference type="InterPro" id="IPR034288">
    <property type="entry name" value="CuRO_1_LCC"/>
</dbReference>
<comment type="subcellular location">
    <subcellularLocation>
        <location evidence="2 13">Secreted</location>
        <location evidence="2 13">Extracellular space</location>
        <location evidence="2 13">Apoplast</location>
    </subcellularLocation>
</comment>
<evidence type="ECO:0000256" key="13">
    <source>
        <dbReference type="RuleBase" id="RU361119"/>
    </source>
</evidence>
<evidence type="ECO:0000256" key="11">
    <source>
        <dbReference type="ARBA" id="ARBA00023180"/>
    </source>
</evidence>
<dbReference type="FunFam" id="2.60.40.420:FF:000049">
    <property type="entry name" value="Laccase"/>
    <property type="match status" value="1"/>
</dbReference>
<dbReference type="Pfam" id="PF07732">
    <property type="entry name" value="Cu-oxidase_3"/>
    <property type="match status" value="1"/>
</dbReference>
<dbReference type="InterPro" id="IPR033138">
    <property type="entry name" value="Cu_oxidase_CS"/>
</dbReference>
<keyword evidence="12 13" id="KW-0439">Lignin degradation</keyword>
<comment type="similarity">
    <text evidence="3 13">Belongs to the multicopper oxidase family.</text>
</comment>
<dbReference type="CDD" id="cd13849">
    <property type="entry name" value="CuRO_1_LCC_plant"/>
    <property type="match status" value="1"/>
</dbReference>
<comment type="catalytic activity">
    <reaction evidence="1 13">
        <text>4 hydroquinone + O2 = 4 benzosemiquinone + 2 H2O</text>
        <dbReference type="Rhea" id="RHEA:11276"/>
        <dbReference type="ChEBI" id="CHEBI:15377"/>
        <dbReference type="ChEBI" id="CHEBI:15379"/>
        <dbReference type="ChEBI" id="CHEBI:17594"/>
        <dbReference type="ChEBI" id="CHEBI:17977"/>
        <dbReference type="EC" id="1.10.3.2"/>
    </reaction>
</comment>
<dbReference type="STRING" id="1590841.A0A2R6Q0T5"/>
<dbReference type="InterPro" id="IPR011706">
    <property type="entry name" value="Cu-oxidase_C"/>
</dbReference>
<evidence type="ECO:0000256" key="8">
    <source>
        <dbReference type="ARBA" id="ARBA00022737"/>
    </source>
</evidence>
<dbReference type="InterPro" id="IPR011707">
    <property type="entry name" value="Cu-oxidase-like_N"/>
</dbReference>
<dbReference type="PROSITE" id="PS00080">
    <property type="entry name" value="MULTICOPPER_OXIDASE2"/>
    <property type="match status" value="1"/>
</dbReference>
<comment type="cofactor">
    <cofactor evidence="13">
        <name>Cu cation</name>
        <dbReference type="ChEBI" id="CHEBI:23378"/>
    </cofactor>
    <text evidence="13">Binds 4 Cu cations per monomer.</text>
</comment>
<dbReference type="GO" id="GO:0005507">
    <property type="term" value="F:copper ion binding"/>
    <property type="evidence" value="ECO:0007669"/>
    <property type="project" value="InterPro"/>
</dbReference>
<dbReference type="PROSITE" id="PS00079">
    <property type="entry name" value="MULTICOPPER_OXIDASE1"/>
    <property type="match status" value="1"/>
</dbReference>
<evidence type="ECO:0000256" key="9">
    <source>
        <dbReference type="ARBA" id="ARBA00023002"/>
    </source>
</evidence>
<dbReference type="SMR" id="A0A2R6Q0T5"/>
<dbReference type="EC" id="1.10.3.2" evidence="4 13"/>
<dbReference type="GO" id="GO:0046274">
    <property type="term" value="P:lignin catabolic process"/>
    <property type="evidence" value="ECO:0007669"/>
    <property type="project" value="UniProtKB-KW"/>
</dbReference>
<proteinExistence type="inferred from homology"/>
<keyword evidence="13" id="KW-0732">Signal</keyword>
<evidence type="ECO:0000256" key="7">
    <source>
        <dbReference type="ARBA" id="ARBA00022723"/>
    </source>
</evidence>
<feature type="signal peptide" evidence="13">
    <location>
        <begin position="1"/>
        <end position="26"/>
    </location>
</feature>
<evidence type="ECO:0000256" key="4">
    <source>
        <dbReference type="ARBA" id="ARBA00012297"/>
    </source>
</evidence>
<gene>
    <name evidence="17" type="ORF">CEY00_Acc23985</name>
</gene>
<evidence type="ECO:0000256" key="12">
    <source>
        <dbReference type="ARBA" id="ARBA00023185"/>
    </source>
</evidence>
<accession>A0A2R6Q0T5</accession>
<dbReference type="Proteomes" id="UP000241394">
    <property type="component" value="Chromosome LG21"/>
</dbReference>
<comment type="function">
    <text evidence="13">Lignin degradation and detoxification of lignin-derived products.</text>
</comment>
<sequence length="570" mass="63543">MCFGSKSLIFCLLGFMILDGVLHCQASLHRRRFVVREAPYKRLCKTKKILTVNGQFPGPTLYAYHGDTLIVDVYNKGKDNITIHWHGAKQPRFPWSDGPEFITQCPIRPGGKFSQKVIFSSEEGTLWWHAHSDWSRATVHGAMVVYPKPGTGYPFPKPHAEVPIIFAEWWKTDVMKVIKKALRTGGDPNVSDAYTINGQPGDLYPCSKSGTFKLNVDSGKTYLLRMVNAAMNDILFFSIAKHNLTVVGVDGSYTKPFATNYVTIPPGNTLDVLLTANQPPKRHYYMAARAYSSSSIVPFDNTTTTAILQYNGPNYPPSSLPPFMPYLPYYNDTPAAVNFSRRLKSLANKAYPISVPQKVDTQIVSTLAINTFPCPNNSCAGPNGSRFAASMNNISFANPSIDILRAYYNHMKGVFGARFPSFPPLVFNFTGDSLPLALQTPKKGTQVKFLKFSSTVEIVLQGTNLVAAIDHPMHLHGFSFYVVGLGFGNFDKNKDPLKYNLVDPPFLNTIMVPKSGWVAIRFKANNPGVWFMHCHFERHLTWGMDTVFIVRNGKRPNETLLPPPPDLPAC</sequence>
<feature type="domain" description="Plastocyanin-like" evidence="14">
    <location>
        <begin position="161"/>
        <end position="312"/>
    </location>
</feature>
<dbReference type="InParanoid" id="A0A2R6Q0T5"/>
<evidence type="ECO:0000256" key="1">
    <source>
        <dbReference type="ARBA" id="ARBA00000349"/>
    </source>
</evidence>
<dbReference type="CDD" id="cd13875">
    <property type="entry name" value="CuRO_2_LCC_plant"/>
    <property type="match status" value="1"/>
</dbReference>
<dbReference type="Pfam" id="PF07731">
    <property type="entry name" value="Cu-oxidase_2"/>
    <property type="match status" value="1"/>
</dbReference>
<dbReference type="InterPro" id="IPR001117">
    <property type="entry name" value="Cu-oxidase_2nd"/>
</dbReference>
<dbReference type="InterPro" id="IPR034289">
    <property type="entry name" value="CuRO_3_LCC"/>
</dbReference>
<dbReference type="GO" id="GO:0052716">
    <property type="term" value="F:hydroquinone:oxygen oxidoreductase activity"/>
    <property type="evidence" value="ECO:0007669"/>
    <property type="project" value="UniProtKB-EC"/>
</dbReference>
<protein>
    <recommendedName>
        <fullName evidence="4 13">Laccase</fullName>
        <ecNumber evidence="4 13">1.10.3.2</ecNumber>
    </recommendedName>
    <alternativeName>
        <fullName evidence="13">Benzenediol:oxygen oxidoreductase</fullName>
    </alternativeName>
    <alternativeName>
        <fullName evidence="13">Diphenol oxidase</fullName>
    </alternativeName>
    <alternativeName>
        <fullName evidence="13">Urishiol oxidase</fullName>
    </alternativeName>
</protein>
<dbReference type="InterPro" id="IPR008972">
    <property type="entry name" value="Cupredoxin"/>
</dbReference>
<dbReference type="FunCoup" id="A0A2R6Q0T5">
    <property type="interactions" value="41"/>
</dbReference>
<evidence type="ECO:0000259" key="16">
    <source>
        <dbReference type="Pfam" id="PF07732"/>
    </source>
</evidence>
<dbReference type="EMBL" id="NKQK01000021">
    <property type="protein sequence ID" value="PSS00018.1"/>
    <property type="molecule type" value="Genomic_DNA"/>
</dbReference>
<feature type="domain" description="Plastocyanin-like" evidence="15">
    <location>
        <begin position="423"/>
        <end position="553"/>
    </location>
</feature>
<feature type="domain" description="Plastocyanin-like" evidence="16">
    <location>
        <begin position="35"/>
        <end position="148"/>
    </location>
</feature>
<evidence type="ECO:0000313" key="18">
    <source>
        <dbReference type="Proteomes" id="UP000241394"/>
    </source>
</evidence>
<dbReference type="InterPro" id="IPR034285">
    <property type="entry name" value="CuRO_2_LCC"/>
</dbReference>
<dbReference type="NCBIfam" id="TIGR03389">
    <property type="entry name" value="laccase"/>
    <property type="match status" value="1"/>
</dbReference>
<keyword evidence="7 13" id="KW-0479">Metal-binding</keyword>
<dbReference type="InterPro" id="IPR002355">
    <property type="entry name" value="Cu_oxidase_Cu_BS"/>
</dbReference>
<keyword evidence="10 13" id="KW-0186">Copper</keyword>